<dbReference type="PANTHER" id="PTHR45891:SF3">
    <property type="entry name" value="ZINC FINGER PROTEIN 2"/>
    <property type="match status" value="1"/>
</dbReference>
<dbReference type="Proteomes" id="UP000324222">
    <property type="component" value="Unassembled WGS sequence"/>
</dbReference>
<evidence type="ECO:0000313" key="7">
    <source>
        <dbReference type="Proteomes" id="UP000324222"/>
    </source>
</evidence>
<evidence type="ECO:0000256" key="5">
    <source>
        <dbReference type="SAM" id="MobiDB-lite"/>
    </source>
</evidence>
<dbReference type="InterPro" id="IPR051968">
    <property type="entry name" value="ZnFinger_Homeobox_TR"/>
</dbReference>
<evidence type="ECO:0000256" key="3">
    <source>
        <dbReference type="ARBA" id="ARBA00022737"/>
    </source>
</evidence>
<dbReference type="PANTHER" id="PTHR45891">
    <property type="entry name" value="ZINC FINGER HOMEOBOX PROTEIN"/>
    <property type="match status" value="1"/>
</dbReference>
<comment type="caution">
    <text evidence="6">The sequence shown here is derived from an EMBL/GenBank/DDBJ whole genome shotgun (WGS) entry which is preliminary data.</text>
</comment>
<evidence type="ECO:0000256" key="2">
    <source>
        <dbReference type="ARBA" id="ARBA00022723"/>
    </source>
</evidence>
<dbReference type="GO" id="GO:0005634">
    <property type="term" value="C:nucleus"/>
    <property type="evidence" value="ECO:0007669"/>
    <property type="project" value="UniProtKB-SubCell"/>
</dbReference>
<comment type="subcellular location">
    <subcellularLocation>
        <location evidence="1">Nucleus</location>
    </subcellularLocation>
</comment>
<dbReference type="OrthoDB" id="6417226at2759"/>
<dbReference type="GO" id="GO:0000981">
    <property type="term" value="F:DNA-binding transcription factor activity, RNA polymerase II-specific"/>
    <property type="evidence" value="ECO:0007669"/>
    <property type="project" value="TreeGrafter"/>
</dbReference>
<dbReference type="AlphaFoldDB" id="A0A5B7FH14"/>
<evidence type="ECO:0000256" key="1">
    <source>
        <dbReference type="ARBA" id="ARBA00004123"/>
    </source>
</evidence>
<reference evidence="6 7" key="1">
    <citation type="submission" date="2019-05" db="EMBL/GenBank/DDBJ databases">
        <title>Another draft genome of Portunus trituberculatus and its Hox gene families provides insights of decapod evolution.</title>
        <authorList>
            <person name="Jeong J.-H."/>
            <person name="Song I."/>
            <person name="Kim S."/>
            <person name="Choi T."/>
            <person name="Kim D."/>
            <person name="Ryu S."/>
            <person name="Kim W."/>
        </authorList>
    </citation>
    <scope>NUCLEOTIDE SEQUENCE [LARGE SCALE GENOMIC DNA]</scope>
    <source>
        <tissue evidence="6">Muscle</tissue>
    </source>
</reference>
<name>A0A5B7FH14_PORTR</name>
<accession>A0A5B7FH14</accession>
<feature type="compositionally biased region" description="Low complexity" evidence="5">
    <location>
        <begin position="62"/>
        <end position="81"/>
    </location>
</feature>
<keyword evidence="6" id="KW-0371">Homeobox</keyword>
<dbReference type="EMBL" id="VSRR010006904">
    <property type="protein sequence ID" value="MPC45812.1"/>
    <property type="molecule type" value="Genomic_DNA"/>
</dbReference>
<proteinExistence type="predicted"/>
<keyword evidence="2" id="KW-0479">Metal-binding</keyword>
<dbReference type="GO" id="GO:0046872">
    <property type="term" value="F:metal ion binding"/>
    <property type="evidence" value="ECO:0007669"/>
    <property type="project" value="UniProtKB-KW"/>
</dbReference>
<evidence type="ECO:0000256" key="4">
    <source>
        <dbReference type="ARBA" id="ARBA00022833"/>
    </source>
</evidence>
<keyword evidence="3" id="KW-0677">Repeat</keyword>
<keyword evidence="7" id="KW-1185">Reference proteome</keyword>
<protein>
    <submittedName>
        <fullName evidence="6">Zinc finger homeobox protein 3</fullName>
    </submittedName>
</protein>
<evidence type="ECO:0000313" key="6">
    <source>
        <dbReference type="EMBL" id="MPC45812.1"/>
    </source>
</evidence>
<sequence length="238" mass="25535">MPGEERGEQPLKGCPPATPHPPADPLDDPSRPQQQQAPPEMSPEDAPSTSPLAGEEGPGPMPQQGPNATSSSSSAPSSSPPATFNLTCMTCHTHFTSAEQYTRHHCVASSATQDTLNESSSDVEKFDGKIVYNPDGSAYIIDSEVSDDEGVAGLELPRHEGSIVDSPRHPLSSTAAPTIPTIANAIYVTKNPAFYTALYGQTFTSLIQENKVPEVPIVHNYRVFTVDLLWPMRWATIV</sequence>
<feature type="region of interest" description="Disordered" evidence="5">
    <location>
        <begin position="1"/>
        <end position="81"/>
    </location>
</feature>
<gene>
    <name evidence="6" type="primary">ZFHX3_1</name>
    <name evidence="6" type="ORF">E2C01_039517</name>
</gene>
<keyword evidence="6" id="KW-0238">DNA-binding</keyword>
<keyword evidence="4" id="KW-0862">Zinc</keyword>
<dbReference type="GO" id="GO:0000978">
    <property type="term" value="F:RNA polymerase II cis-regulatory region sequence-specific DNA binding"/>
    <property type="evidence" value="ECO:0007669"/>
    <property type="project" value="TreeGrafter"/>
</dbReference>
<organism evidence="6 7">
    <name type="scientific">Portunus trituberculatus</name>
    <name type="common">Swimming crab</name>
    <name type="synonym">Neptunus trituberculatus</name>
    <dbReference type="NCBI Taxonomy" id="210409"/>
    <lineage>
        <taxon>Eukaryota</taxon>
        <taxon>Metazoa</taxon>
        <taxon>Ecdysozoa</taxon>
        <taxon>Arthropoda</taxon>
        <taxon>Crustacea</taxon>
        <taxon>Multicrustacea</taxon>
        <taxon>Malacostraca</taxon>
        <taxon>Eumalacostraca</taxon>
        <taxon>Eucarida</taxon>
        <taxon>Decapoda</taxon>
        <taxon>Pleocyemata</taxon>
        <taxon>Brachyura</taxon>
        <taxon>Eubrachyura</taxon>
        <taxon>Portunoidea</taxon>
        <taxon>Portunidae</taxon>
        <taxon>Portuninae</taxon>
        <taxon>Portunus</taxon>
    </lineage>
</organism>